<comment type="similarity">
    <text evidence="1">Belongs to the peptidase S58 family.</text>
</comment>
<feature type="region of interest" description="Disordered" evidence="2">
    <location>
        <begin position="112"/>
        <end position="136"/>
    </location>
</feature>
<proteinExistence type="inferred from homology"/>
<name>A0ABW2AVP2_9MICO</name>
<dbReference type="InterPro" id="IPR016117">
    <property type="entry name" value="ArgJ-like_dom_sf"/>
</dbReference>
<dbReference type="SUPFAM" id="SSF56266">
    <property type="entry name" value="DmpA/ArgJ-like"/>
    <property type="match status" value="1"/>
</dbReference>
<keyword evidence="4" id="KW-1185">Reference proteome</keyword>
<comment type="caution">
    <text evidence="3">The sequence shown here is derived from an EMBL/GenBank/DDBJ whole genome shotgun (WGS) entry which is preliminary data.</text>
</comment>
<dbReference type="Pfam" id="PF03576">
    <property type="entry name" value="Peptidase_S58"/>
    <property type="match status" value="1"/>
</dbReference>
<dbReference type="Gene3D" id="3.60.70.12">
    <property type="entry name" value="L-amino peptidase D-ALA esterase/amidase"/>
    <property type="match status" value="1"/>
</dbReference>
<dbReference type="RefSeq" id="WP_377823787.1">
    <property type="nucleotide sequence ID" value="NZ_JBHSWJ010000002.1"/>
</dbReference>
<feature type="compositionally biased region" description="Basic residues" evidence="2">
    <location>
        <begin position="122"/>
        <end position="136"/>
    </location>
</feature>
<evidence type="ECO:0000256" key="2">
    <source>
        <dbReference type="SAM" id="MobiDB-lite"/>
    </source>
</evidence>
<evidence type="ECO:0000313" key="4">
    <source>
        <dbReference type="Proteomes" id="UP001596356"/>
    </source>
</evidence>
<sequence length="136" mass="14337">MATVTDVVGIAGVRVGHWTDEVARTGCTLVDLPPGSVASVEVRGGAPASRELDALAPDKTVQTFEGVLLAGGSAFGLAAADGVMRFYADQGRGCRPRRATFPWCPPSPCSIASSARPTPIRTRTRGTRRPRTRRTC</sequence>
<dbReference type="PANTHER" id="PTHR36512:SF3">
    <property type="entry name" value="BLR5678 PROTEIN"/>
    <property type="match status" value="1"/>
</dbReference>
<gene>
    <name evidence="3" type="ORF">ACFQBT_14790</name>
</gene>
<evidence type="ECO:0000256" key="1">
    <source>
        <dbReference type="ARBA" id="ARBA00007068"/>
    </source>
</evidence>
<dbReference type="PANTHER" id="PTHR36512">
    <property type="entry name" value="D-AMINOPEPTIDASE"/>
    <property type="match status" value="1"/>
</dbReference>
<dbReference type="EMBL" id="JBHSWJ010000002">
    <property type="protein sequence ID" value="MFC6715000.1"/>
    <property type="molecule type" value="Genomic_DNA"/>
</dbReference>
<dbReference type="InterPro" id="IPR005321">
    <property type="entry name" value="Peptidase_S58_DmpA"/>
</dbReference>
<evidence type="ECO:0000313" key="3">
    <source>
        <dbReference type="EMBL" id="MFC6715000.1"/>
    </source>
</evidence>
<reference evidence="4" key="1">
    <citation type="journal article" date="2019" name="Int. J. Syst. Evol. Microbiol.">
        <title>The Global Catalogue of Microorganisms (GCM) 10K type strain sequencing project: providing services to taxonomists for standard genome sequencing and annotation.</title>
        <authorList>
            <consortium name="The Broad Institute Genomics Platform"/>
            <consortium name="The Broad Institute Genome Sequencing Center for Infectious Disease"/>
            <person name="Wu L."/>
            <person name="Ma J."/>
        </authorList>
    </citation>
    <scope>NUCLEOTIDE SEQUENCE [LARGE SCALE GENOMIC DNA]</scope>
    <source>
        <strain evidence="4">NBRC 106593</strain>
    </source>
</reference>
<protein>
    <submittedName>
        <fullName evidence="3">P1 family peptidase</fullName>
    </submittedName>
</protein>
<feature type="compositionally biased region" description="Low complexity" evidence="2">
    <location>
        <begin position="112"/>
        <end position="121"/>
    </location>
</feature>
<accession>A0ABW2AVP2</accession>
<organism evidence="3 4">
    <name type="scientific">Branchiibius cervicis</name>
    <dbReference type="NCBI Taxonomy" id="908252"/>
    <lineage>
        <taxon>Bacteria</taxon>
        <taxon>Bacillati</taxon>
        <taxon>Actinomycetota</taxon>
        <taxon>Actinomycetes</taxon>
        <taxon>Micrococcales</taxon>
        <taxon>Dermacoccaceae</taxon>
        <taxon>Branchiibius</taxon>
    </lineage>
</organism>
<dbReference type="Proteomes" id="UP001596356">
    <property type="component" value="Unassembled WGS sequence"/>
</dbReference>